<accession>A0A2K8U3W4</accession>
<proteinExistence type="predicted"/>
<dbReference type="Pfam" id="PF03781">
    <property type="entry name" value="FGE-sulfatase"/>
    <property type="match status" value="2"/>
</dbReference>
<reference evidence="2 3" key="1">
    <citation type="submission" date="2017-03" db="EMBL/GenBank/DDBJ databases">
        <title>Complete genome sequence of Candidatus 'Thiodictyon syntrophicum' sp. nov. strain Cad16T, a photolithoautotroph purple sulfur bacterium isolated from an alpine meromictic lake.</title>
        <authorList>
            <person name="Luedin S.M."/>
            <person name="Pothier J.F."/>
            <person name="Danza F."/>
            <person name="Storelli N."/>
            <person name="Wittwer M."/>
            <person name="Tonolla M."/>
        </authorList>
    </citation>
    <scope>NUCLEOTIDE SEQUENCE [LARGE SCALE GENOMIC DNA]</scope>
    <source>
        <strain evidence="2 3">Cad16T</strain>
    </source>
</reference>
<dbReference type="InterPro" id="IPR005532">
    <property type="entry name" value="SUMF_dom"/>
</dbReference>
<gene>
    <name evidence="2" type="ORF">THSYN_04490</name>
</gene>
<dbReference type="SUPFAM" id="SSF56436">
    <property type="entry name" value="C-type lectin-like"/>
    <property type="match status" value="2"/>
</dbReference>
<dbReference type="Gene3D" id="3.90.1580.10">
    <property type="entry name" value="paralog of FGE (formylglycine-generating enzyme)"/>
    <property type="match status" value="2"/>
</dbReference>
<keyword evidence="3" id="KW-1185">Reference proteome</keyword>
<feature type="domain" description="Sulfatase-modifying factor enzyme-like" evidence="1">
    <location>
        <begin position="292"/>
        <end position="540"/>
    </location>
</feature>
<dbReference type="InterPro" id="IPR051043">
    <property type="entry name" value="Sulfatase_Mod_Factor_Kinase"/>
</dbReference>
<dbReference type="KEGG" id="tsy:THSYN_04490"/>
<dbReference type="InterPro" id="IPR016187">
    <property type="entry name" value="CTDL_fold"/>
</dbReference>
<dbReference type="AlphaFoldDB" id="A0A2K8U3W4"/>
<dbReference type="OrthoDB" id="9768004at2"/>
<dbReference type="PANTHER" id="PTHR23150">
    <property type="entry name" value="SULFATASE MODIFYING FACTOR 1, 2"/>
    <property type="match status" value="1"/>
</dbReference>
<sequence>MSQNHNGKQPRAGDEWSDPASGMVFVWIPAGRFIMGSNTTHIAEYPAHEVEISHGFWLGKYPVTQAEWQRLMGANPSHFSQFGSDWPVEQVSWMDAQEFIRKLNARSRGLFRLPTEAEWEYACRAGHTGDYGFEGDKEKLPDYAWFNRFNDEDSQSTLGVGRKLPNDWGLYDMLGNVQEWVGDWYDNYTQDRWIDPAGPDSDTGGRITRGGGFRYGDSTIRSTLRDFVPEHFKGHDIGFRVLRQSDNALTALTPRRTSVPDPALAEIVTGPRPAPGSKPGKEWIEPVTGMAFLWVPPGRFLMGLEHSQDKIYRVNLTRGFWLGKHPVTEQQWRRLMPGRPGKGDPKTRHRGYPSSFDDYPINYLSWWDAKRYIDTMNRHCGGGFRFPTEAEWAFACRANPVSEGAFSPEAIKEMRSRMLWQERIRFLGWGQTKYFEELKARARWGYDELGTWPIGQRKPNDWGFHDMLGLVEEWVQDWYSEELPDNVTNPRGPEVAGTSWQKVLRGSYNRERMPTPSVRGSKGCSPYGSGGEGVGFRVAREC</sequence>
<protein>
    <recommendedName>
        <fullName evidence="1">Sulfatase-modifying factor enzyme-like domain-containing protein</fullName>
    </recommendedName>
</protein>
<organism evidence="2 3">
    <name type="scientific">Candidatus Thiodictyon syntrophicum</name>
    <dbReference type="NCBI Taxonomy" id="1166950"/>
    <lineage>
        <taxon>Bacteria</taxon>
        <taxon>Pseudomonadati</taxon>
        <taxon>Pseudomonadota</taxon>
        <taxon>Gammaproteobacteria</taxon>
        <taxon>Chromatiales</taxon>
        <taxon>Chromatiaceae</taxon>
        <taxon>Thiodictyon</taxon>
    </lineage>
</organism>
<feature type="domain" description="Sulfatase-modifying factor enzyme-like" evidence="1">
    <location>
        <begin position="25"/>
        <end position="243"/>
    </location>
</feature>
<dbReference type="InterPro" id="IPR042095">
    <property type="entry name" value="SUMF_sf"/>
</dbReference>
<dbReference type="Proteomes" id="UP000232638">
    <property type="component" value="Chromosome"/>
</dbReference>
<dbReference type="PANTHER" id="PTHR23150:SF19">
    <property type="entry name" value="FORMYLGLYCINE-GENERATING ENZYME"/>
    <property type="match status" value="1"/>
</dbReference>
<dbReference type="RefSeq" id="WP_100918087.1">
    <property type="nucleotide sequence ID" value="NZ_CP020370.1"/>
</dbReference>
<evidence type="ECO:0000259" key="1">
    <source>
        <dbReference type="Pfam" id="PF03781"/>
    </source>
</evidence>
<dbReference type="GO" id="GO:0120147">
    <property type="term" value="F:formylglycine-generating oxidase activity"/>
    <property type="evidence" value="ECO:0007669"/>
    <property type="project" value="TreeGrafter"/>
</dbReference>
<dbReference type="EMBL" id="CP020370">
    <property type="protein sequence ID" value="AUB80286.1"/>
    <property type="molecule type" value="Genomic_DNA"/>
</dbReference>
<name>A0A2K8U3W4_9GAMM</name>
<evidence type="ECO:0000313" key="2">
    <source>
        <dbReference type="EMBL" id="AUB80286.1"/>
    </source>
</evidence>
<evidence type="ECO:0000313" key="3">
    <source>
        <dbReference type="Proteomes" id="UP000232638"/>
    </source>
</evidence>